<evidence type="ECO:0008006" key="4">
    <source>
        <dbReference type="Google" id="ProtNLM"/>
    </source>
</evidence>
<gene>
    <name evidence="2" type="ORF">DL546_009830</name>
</gene>
<comment type="caution">
    <text evidence="2">The sequence shown here is derived from an EMBL/GenBank/DDBJ whole genome shotgun (WGS) entry which is preliminary data.</text>
</comment>
<keyword evidence="3" id="KW-1185">Reference proteome</keyword>
<dbReference type="PANTHER" id="PTHR31010:SF2">
    <property type="entry name" value="RAN-SPECIFIC GTPASE-ACTIVATING PROTEIN 30"/>
    <property type="match status" value="1"/>
</dbReference>
<dbReference type="GO" id="GO:0005737">
    <property type="term" value="C:cytoplasm"/>
    <property type="evidence" value="ECO:0007669"/>
    <property type="project" value="TreeGrafter"/>
</dbReference>
<feature type="region of interest" description="Disordered" evidence="1">
    <location>
        <begin position="476"/>
        <end position="506"/>
    </location>
</feature>
<evidence type="ECO:0000256" key="1">
    <source>
        <dbReference type="SAM" id="MobiDB-lite"/>
    </source>
</evidence>
<name>A0A420YND6_9PEZI</name>
<dbReference type="EMBL" id="QVQW01000002">
    <property type="protein sequence ID" value="RKU49315.1"/>
    <property type="molecule type" value="Genomic_DNA"/>
</dbReference>
<organism evidence="2 3">
    <name type="scientific">Coniochaeta pulveracea</name>
    <dbReference type="NCBI Taxonomy" id="177199"/>
    <lineage>
        <taxon>Eukaryota</taxon>
        <taxon>Fungi</taxon>
        <taxon>Dikarya</taxon>
        <taxon>Ascomycota</taxon>
        <taxon>Pezizomycotina</taxon>
        <taxon>Sordariomycetes</taxon>
        <taxon>Sordariomycetidae</taxon>
        <taxon>Coniochaetales</taxon>
        <taxon>Coniochaetaceae</taxon>
        <taxon>Coniochaeta</taxon>
    </lineage>
</organism>
<evidence type="ECO:0000313" key="3">
    <source>
        <dbReference type="Proteomes" id="UP000275385"/>
    </source>
</evidence>
<feature type="region of interest" description="Disordered" evidence="1">
    <location>
        <begin position="389"/>
        <end position="433"/>
    </location>
</feature>
<sequence length="529" mass="58492">MEAFIASLFSPANLAYTARSTAQRQSLAGVAVFLWNQGKRYRKIITDTSHVKELLGLQQLLNTKIQIITPAIDLIELKSGRGNVFLESAVPLTKSLQRDIVTLGKRLEAAAAAEEDNSTRPSWDIRGATRQHEEIKSIIAEVKSLLARIDRDIPLIQLAISASGETMANSMPPGVSPSRLMQASTLLSIGDTQFASDPTRPVQIGPSFTVSCYMLFVGHSGKAPNGTNRHGADHQQPGTQAYGLGEGQRKPIWQEVMHKARVRLCRTPAGWRFDREMGYCRDPDAKLDNTTSSAGFSRDDEYTYHLEMIEDLDDGRLHEDGTAGTEDYTPYDDISMAGIRESIPVHQIAKIFYTDTGKILNIGNAEDGENNPVLLLKRDVTAATHTELRRQWEQEAAPHTGEEEELKDIPVIQPTSSALSDTDTEEDEQSAMDRQLGLESEVLASAPPQDCRRHCREEKWQFPPHVDPEWIALEVYTEPLEETEGDTDGDTGEDDSDVGSIAGFPEQLAVAKTRSLKRNTPSVDSNLLD</sequence>
<accession>A0A420YND6</accession>
<proteinExistence type="predicted"/>
<dbReference type="Pfam" id="PF05508">
    <property type="entry name" value="Ran-binding"/>
    <property type="match status" value="1"/>
</dbReference>
<dbReference type="GO" id="GO:0030695">
    <property type="term" value="F:GTPase regulator activity"/>
    <property type="evidence" value="ECO:0007669"/>
    <property type="project" value="TreeGrafter"/>
</dbReference>
<dbReference type="GO" id="GO:0005634">
    <property type="term" value="C:nucleus"/>
    <property type="evidence" value="ECO:0007669"/>
    <property type="project" value="TreeGrafter"/>
</dbReference>
<dbReference type="PANTHER" id="PTHR31010">
    <property type="entry name" value="RAN-SPECIFIC GTPASE-ACTIVATING PROTEIN 30-RELATED"/>
    <property type="match status" value="1"/>
</dbReference>
<dbReference type="AlphaFoldDB" id="A0A420YND6"/>
<dbReference type="Proteomes" id="UP000275385">
    <property type="component" value="Unassembled WGS sequence"/>
</dbReference>
<dbReference type="InterPro" id="IPR008812">
    <property type="entry name" value="Ran_GTP-bd-rel"/>
</dbReference>
<evidence type="ECO:0000313" key="2">
    <source>
        <dbReference type="EMBL" id="RKU49315.1"/>
    </source>
</evidence>
<dbReference type="OrthoDB" id="512915at2759"/>
<feature type="compositionally biased region" description="Acidic residues" evidence="1">
    <location>
        <begin position="479"/>
        <end position="497"/>
    </location>
</feature>
<reference evidence="2 3" key="1">
    <citation type="submission" date="2018-08" db="EMBL/GenBank/DDBJ databases">
        <title>Draft genome of the lignicolous fungus Coniochaeta pulveracea.</title>
        <authorList>
            <person name="Borstlap C.J."/>
            <person name="De Witt R.N."/>
            <person name="Botha A."/>
            <person name="Volschenk H."/>
        </authorList>
    </citation>
    <scope>NUCLEOTIDE SEQUENCE [LARGE SCALE GENOMIC DNA]</scope>
    <source>
        <strain evidence="2 3">CAB683</strain>
    </source>
</reference>
<protein>
    <recommendedName>
        <fullName evidence="4">RanGTP-binding protein</fullName>
    </recommendedName>
</protein>